<dbReference type="GO" id="GO:0016747">
    <property type="term" value="F:acyltransferase activity, transferring groups other than amino-acyl groups"/>
    <property type="evidence" value="ECO:0007669"/>
    <property type="project" value="InterPro"/>
</dbReference>
<evidence type="ECO:0000259" key="1">
    <source>
        <dbReference type="PROSITE" id="PS51186"/>
    </source>
</evidence>
<evidence type="ECO:0000313" key="3">
    <source>
        <dbReference type="Proteomes" id="UP000236333"/>
    </source>
</evidence>
<dbReference type="Pfam" id="PF00583">
    <property type="entry name" value="Acetyltransf_1"/>
    <property type="match status" value="1"/>
</dbReference>
<reference evidence="2 3" key="1">
    <citation type="journal article" date="2017" name="Mol. Biol. Evol.">
        <title>The 4-celled Tetrabaena socialis nuclear genome reveals the essential components for genetic control of cell number at the origin of multicellularity in the volvocine lineage.</title>
        <authorList>
            <person name="Featherston J."/>
            <person name="Arakaki Y."/>
            <person name="Hanschen E.R."/>
            <person name="Ferris P.J."/>
            <person name="Michod R.E."/>
            <person name="Olson B.J.S.C."/>
            <person name="Nozaki H."/>
            <person name="Durand P.M."/>
        </authorList>
    </citation>
    <scope>NUCLEOTIDE SEQUENCE [LARGE SCALE GENOMIC DNA]</scope>
    <source>
        <strain evidence="2 3">NIES-571</strain>
    </source>
</reference>
<dbReference type="OrthoDB" id="41532at2759"/>
<sequence>MCQPNFTLSPLRVQASRQPPCAPSRPQADPRQRRAYLSNVCVAPAARRLGVARSLLQHAEQVARREGVEWLYVHVVADNRPALTLYCDAMGYQVEQSESEGTAHTLQRPRRLLLAKQLA</sequence>
<accession>A0A2J8AG49</accession>
<feature type="domain" description="N-acetyltransferase" evidence="1">
    <location>
        <begin position="1"/>
        <end position="119"/>
    </location>
</feature>
<keyword evidence="3" id="KW-1185">Reference proteome</keyword>
<proteinExistence type="predicted"/>
<comment type="caution">
    <text evidence="2">The sequence shown here is derived from an EMBL/GenBank/DDBJ whole genome shotgun (WGS) entry which is preliminary data.</text>
</comment>
<dbReference type="Gene3D" id="3.40.630.30">
    <property type="match status" value="1"/>
</dbReference>
<dbReference type="PANTHER" id="PTHR47876:SF2">
    <property type="entry name" value="GCN5-RELATED N-ACETYLTRANSFERASE 7, CHLOROPLASTIC"/>
    <property type="match status" value="1"/>
</dbReference>
<evidence type="ECO:0000313" key="2">
    <source>
        <dbReference type="EMBL" id="PNH11494.1"/>
    </source>
</evidence>
<dbReference type="AlphaFoldDB" id="A0A2J8AG49"/>
<organism evidence="2 3">
    <name type="scientific">Tetrabaena socialis</name>
    <dbReference type="NCBI Taxonomy" id="47790"/>
    <lineage>
        <taxon>Eukaryota</taxon>
        <taxon>Viridiplantae</taxon>
        <taxon>Chlorophyta</taxon>
        <taxon>core chlorophytes</taxon>
        <taxon>Chlorophyceae</taxon>
        <taxon>CS clade</taxon>
        <taxon>Chlamydomonadales</taxon>
        <taxon>Tetrabaenaceae</taxon>
        <taxon>Tetrabaena</taxon>
    </lineage>
</organism>
<dbReference type="InterPro" id="IPR000182">
    <property type="entry name" value="GNAT_dom"/>
</dbReference>
<gene>
    <name evidence="2" type="ORF">TSOC_001590</name>
</gene>
<dbReference type="CDD" id="cd04301">
    <property type="entry name" value="NAT_SF"/>
    <property type="match status" value="1"/>
</dbReference>
<name>A0A2J8AG49_9CHLO</name>
<dbReference type="EMBL" id="PGGS01000028">
    <property type="protein sequence ID" value="PNH11494.1"/>
    <property type="molecule type" value="Genomic_DNA"/>
</dbReference>
<dbReference type="InterPro" id="IPR016181">
    <property type="entry name" value="Acyl_CoA_acyltransferase"/>
</dbReference>
<dbReference type="PANTHER" id="PTHR47876">
    <property type="entry name" value="OS08G0260000 PROTEIN"/>
    <property type="match status" value="1"/>
</dbReference>
<dbReference type="PROSITE" id="PS51186">
    <property type="entry name" value="GNAT"/>
    <property type="match status" value="1"/>
</dbReference>
<dbReference type="Proteomes" id="UP000236333">
    <property type="component" value="Unassembled WGS sequence"/>
</dbReference>
<dbReference type="SUPFAM" id="SSF55729">
    <property type="entry name" value="Acyl-CoA N-acyltransferases (Nat)"/>
    <property type="match status" value="1"/>
</dbReference>
<protein>
    <recommendedName>
        <fullName evidence="1">N-acetyltransferase domain-containing protein</fullName>
    </recommendedName>
</protein>